<dbReference type="Proteomes" id="UP000186817">
    <property type="component" value="Unassembled WGS sequence"/>
</dbReference>
<comment type="caution">
    <text evidence="1">The sequence shown here is derived from an EMBL/GenBank/DDBJ whole genome shotgun (WGS) entry which is preliminary data.</text>
</comment>
<accession>A0A1Q9D3M5</accession>
<dbReference type="OrthoDB" id="407017at2759"/>
<keyword evidence="2" id="KW-1185">Reference proteome</keyword>
<gene>
    <name evidence="1" type="ORF">AK812_SmicGene28708</name>
</gene>
<evidence type="ECO:0000313" key="2">
    <source>
        <dbReference type="Proteomes" id="UP000186817"/>
    </source>
</evidence>
<evidence type="ECO:0000313" key="1">
    <source>
        <dbReference type="EMBL" id="OLP89782.1"/>
    </source>
</evidence>
<organism evidence="1 2">
    <name type="scientific">Symbiodinium microadriaticum</name>
    <name type="common">Dinoflagellate</name>
    <name type="synonym">Zooxanthella microadriatica</name>
    <dbReference type="NCBI Taxonomy" id="2951"/>
    <lineage>
        <taxon>Eukaryota</taxon>
        <taxon>Sar</taxon>
        <taxon>Alveolata</taxon>
        <taxon>Dinophyceae</taxon>
        <taxon>Suessiales</taxon>
        <taxon>Symbiodiniaceae</taxon>
        <taxon>Symbiodinium</taxon>
    </lineage>
</organism>
<name>A0A1Q9D3M5_SYMMI</name>
<sequence>MILFCLKEKKRRLDGAVDLLKLCNGAPALFSWDSPFSDPFACSCPSMPSSIFITEPEVIDWVARVIDRRHLQGRPPRSHCPVHSLDAMLTHGKESQNGNVATGGGRNVPVGHRRNGKNGWQLHFFGRLPWSSTSREWIRLDGAHTGNMDSGDAFADFNFIASVPVYGYDNGRATRNYARQRLGRCGYRCMEFYTMQKAWVGEKMKASNTRACNAVVSKKPIHGDLLDVTKKNFASSDYWGKSEMTSPKRLSVIGIVREDAGN</sequence>
<dbReference type="EMBL" id="LSRX01000744">
    <property type="protein sequence ID" value="OLP89782.1"/>
    <property type="molecule type" value="Genomic_DNA"/>
</dbReference>
<reference evidence="1 2" key="1">
    <citation type="submission" date="2016-02" db="EMBL/GenBank/DDBJ databases">
        <title>Genome analysis of coral dinoflagellate symbionts highlights evolutionary adaptations to a symbiotic lifestyle.</title>
        <authorList>
            <person name="Aranda M."/>
            <person name="Li Y."/>
            <person name="Liew Y.J."/>
            <person name="Baumgarten S."/>
            <person name="Simakov O."/>
            <person name="Wilson M."/>
            <person name="Piel J."/>
            <person name="Ashoor H."/>
            <person name="Bougouffa S."/>
            <person name="Bajic V.B."/>
            <person name="Ryu T."/>
            <person name="Ravasi T."/>
            <person name="Bayer T."/>
            <person name="Micklem G."/>
            <person name="Kim H."/>
            <person name="Bhak J."/>
            <person name="Lajeunesse T.C."/>
            <person name="Voolstra C.R."/>
        </authorList>
    </citation>
    <scope>NUCLEOTIDE SEQUENCE [LARGE SCALE GENOMIC DNA]</scope>
    <source>
        <strain evidence="1 2">CCMP2467</strain>
    </source>
</reference>
<dbReference type="AlphaFoldDB" id="A0A1Q9D3M5"/>
<protein>
    <submittedName>
        <fullName evidence="1">Uncharacterized protein</fullName>
    </submittedName>
</protein>
<proteinExistence type="predicted"/>